<feature type="non-terminal residue" evidence="2">
    <location>
        <position position="115"/>
    </location>
</feature>
<name>A0AAN8ZV72_HALRR</name>
<feature type="region of interest" description="Disordered" evidence="1">
    <location>
        <begin position="80"/>
        <end position="115"/>
    </location>
</feature>
<dbReference type="Proteomes" id="UP001381693">
    <property type="component" value="Unassembled WGS sequence"/>
</dbReference>
<evidence type="ECO:0000313" key="3">
    <source>
        <dbReference type="Proteomes" id="UP001381693"/>
    </source>
</evidence>
<proteinExistence type="predicted"/>
<dbReference type="AlphaFoldDB" id="A0AAN8ZV72"/>
<feature type="compositionally biased region" description="Basic residues" evidence="1">
    <location>
        <begin position="95"/>
        <end position="115"/>
    </location>
</feature>
<evidence type="ECO:0000256" key="1">
    <source>
        <dbReference type="SAM" id="MobiDB-lite"/>
    </source>
</evidence>
<evidence type="ECO:0000313" key="2">
    <source>
        <dbReference type="EMBL" id="KAK7062936.1"/>
    </source>
</evidence>
<organism evidence="2 3">
    <name type="scientific">Halocaridina rubra</name>
    <name type="common">Hawaiian red shrimp</name>
    <dbReference type="NCBI Taxonomy" id="373956"/>
    <lineage>
        <taxon>Eukaryota</taxon>
        <taxon>Metazoa</taxon>
        <taxon>Ecdysozoa</taxon>
        <taxon>Arthropoda</taxon>
        <taxon>Crustacea</taxon>
        <taxon>Multicrustacea</taxon>
        <taxon>Malacostraca</taxon>
        <taxon>Eumalacostraca</taxon>
        <taxon>Eucarida</taxon>
        <taxon>Decapoda</taxon>
        <taxon>Pleocyemata</taxon>
        <taxon>Caridea</taxon>
        <taxon>Atyoidea</taxon>
        <taxon>Atyidae</taxon>
        <taxon>Halocaridina</taxon>
    </lineage>
</organism>
<accession>A0AAN8ZV72</accession>
<comment type="caution">
    <text evidence="2">The sequence shown here is derived from an EMBL/GenBank/DDBJ whole genome shotgun (WGS) entry which is preliminary data.</text>
</comment>
<reference evidence="2 3" key="1">
    <citation type="submission" date="2023-11" db="EMBL/GenBank/DDBJ databases">
        <title>Halocaridina rubra genome assembly.</title>
        <authorList>
            <person name="Smith C."/>
        </authorList>
    </citation>
    <scope>NUCLEOTIDE SEQUENCE [LARGE SCALE GENOMIC DNA]</scope>
    <source>
        <strain evidence="2">EP-1</strain>
        <tissue evidence="2">Whole</tissue>
    </source>
</reference>
<protein>
    <submittedName>
        <fullName evidence="2">Uncharacterized protein</fullName>
    </submittedName>
</protein>
<gene>
    <name evidence="2" type="ORF">SK128_023760</name>
</gene>
<keyword evidence="3" id="KW-1185">Reference proteome</keyword>
<dbReference type="EMBL" id="JAXCGZ010021009">
    <property type="protein sequence ID" value="KAK7062936.1"/>
    <property type="molecule type" value="Genomic_DNA"/>
</dbReference>
<sequence length="115" mass="13051">MGAIRRSAFRERAERGQGCPLSCPELCVRIHHDLLSLILSPPQSFSLNIGVQKPSKCFLCVHLVPRRPCLTRETKDLRAVCPTKNPARTGSKPSPKSRRRRKLKKQAPKKRTKNK</sequence>